<dbReference type="SUPFAM" id="SSF103481">
    <property type="entry name" value="Multidrug resistance efflux transporter EmrE"/>
    <property type="match status" value="2"/>
</dbReference>
<feature type="transmembrane region" description="Helical" evidence="1">
    <location>
        <begin position="62"/>
        <end position="82"/>
    </location>
</feature>
<dbReference type="PANTHER" id="PTHR22911:SF79">
    <property type="entry name" value="MOBA-LIKE NTP TRANSFERASE DOMAIN-CONTAINING PROTEIN"/>
    <property type="match status" value="1"/>
</dbReference>
<evidence type="ECO:0000313" key="3">
    <source>
        <dbReference type="EMBL" id="HIX75952.1"/>
    </source>
</evidence>
<feature type="transmembrane region" description="Helical" evidence="1">
    <location>
        <begin position="119"/>
        <end position="135"/>
    </location>
</feature>
<dbReference type="Proteomes" id="UP000886740">
    <property type="component" value="Unassembled WGS sequence"/>
</dbReference>
<feature type="transmembrane region" description="Helical" evidence="1">
    <location>
        <begin position="266"/>
        <end position="286"/>
    </location>
</feature>
<feature type="transmembrane region" description="Helical" evidence="1">
    <location>
        <begin position="172"/>
        <end position="191"/>
    </location>
</feature>
<evidence type="ECO:0000256" key="1">
    <source>
        <dbReference type="SAM" id="Phobius"/>
    </source>
</evidence>
<feature type="transmembrane region" description="Helical" evidence="1">
    <location>
        <begin position="32"/>
        <end position="50"/>
    </location>
</feature>
<dbReference type="InterPro" id="IPR000620">
    <property type="entry name" value="EamA_dom"/>
</dbReference>
<dbReference type="AlphaFoldDB" id="A0A9D1XBG0"/>
<keyword evidence="1" id="KW-1133">Transmembrane helix</keyword>
<feature type="transmembrane region" description="Helical" evidence="1">
    <location>
        <begin position="88"/>
        <end position="107"/>
    </location>
</feature>
<keyword evidence="1" id="KW-0812">Transmembrane</keyword>
<accession>A0A9D1XBG0</accession>
<proteinExistence type="predicted"/>
<evidence type="ECO:0000259" key="2">
    <source>
        <dbReference type="Pfam" id="PF00892"/>
    </source>
</evidence>
<dbReference type="GO" id="GO:0016020">
    <property type="term" value="C:membrane"/>
    <property type="evidence" value="ECO:0007669"/>
    <property type="project" value="InterPro"/>
</dbReference>
<feature type="domain" description="EamA" evidence="2">
    <location>
        <begin position="141"/>
        <end position="278"/>
    </location>
</feature>
<feature type="transmembrane region" description="Helical" evidence="1">
    <location>
        <begin position="141"/>
        <end position="160"/>
    </location>
</feature>
<gene>
    <name evidence="3" type="ORF">H9977_13110</name>
</gene>
<dbReference type="InterPro" id="IPR037185">
    <property type="entry name" value="EmrE-like"/>
</dbReference>
<reference evidence="3" key="2">
    <citation type="submission" date="2021-04" db="EMBL/GenBank/DDBJ databases">
        <authorList>
            <person name="Gilroy R."/>
        </authorList>
    </citation>
    <scope>NUCLEOTIDE SEQUENCE</scope>
    <source>
        <strain evidence="3">ChiGjej6B6-14162</strain>
    </source>
</reference>
<dbReference type="Pfam" id="PF00892">
    <property type="entry name" value="EamA"/>
    <property type="match status" value="2"/>
</dbReference>
<dbReference type="PANTHER" id="PTHR22911">
    <property type="entry name" value="ACYL-MALONYL CONDENSING ENZYME-RELATED"/>
    <property type="match status" value="1"/>
</dbReference>
<comment type="caution">
    <text evidence="3">The sequence shown here is derived from an EMBL/GenBank/DDBJ whole genome shotgun (WGS) entry which is preliminary data.</text>
</comment>
<feature type="transmembrane region" description="Helical" evidence="1">
    <location>
        <begin position="203"/>
        <end position="224"/>
    </location>
</feature>
<keyword evidence="1" id="KW-0472">Membrane</keyword>
<dbReference type="EMBL" id="DXEL01000087">
    <property type="protein sequence ID" value="HIX75952.1"/>
    <property type="molecule type" value="Genomic_DNA"/>
</dbReference>
<reference evidence="3" key="1">
    <citation type="journal article" date="2021" name="PeerJ">
        <title>Extensive microbial diversity within the chicken gut microbiome revealed by metagenomics and culture.</title>
        <authorList>
            <person name="Gilroy R."/>
            <person name="Ravi A."/>
            <person name="Getino M."/>
            <person name="Pursley I."/>
            <person name="Horton D.L."/>
            <person name="Alikhan N.F."/>
            <person name="Baker D."/>
            <person name="Gharbi K."/>
            <person name="Hall N."/>
            <person name="Watson M."/>
            <person name="Adriaenssens E.M."/>
            <person name="Foster-Nyarko E."/>
            <person name="Jarju S."/>
            <person name="Secka A."/>
            <person name="Antonio M."/>
            <person name="Oren A."/>
            <person name="Chaudhuri R.R."/>
            <person name="La Ragione R."/>
            <person name="Hildebrand F."/>
            <person name="Pallen M.J."/>
        </authorList>
    </citation>
    <scope>NUCLEOTIDE SEQUENCE</scope>
    <source>
        <strain evidence="3">ChiGjej6B6-14162</strain>
    </source>
</reference>
<name>A0A9D1XBG0_9BACT</name>
<organism evidence="3 4">
    <name type="scientific">Candidatus Parabacteroides intestinipullorum</name>
    <dbReference type="NCBI Taxonomy" id="2838723"/>
    <lineage>
        <taxon>Bacteria</taxon>
        <taxon>Pseudomonadati</taxon>
        <taxon>Bacteroidota</taxon>
        <taxon>Bacteroidia</taxon>
        <taxon>Bacteroidales</taxon>
        <taxon>Tannerellaceae</taxon>
        <taxon>Parabacteroides</taxon>
    </lineage>
</organism>
<feature type="transmembrane region" description="Helical" evidence="1">
    <location>
        <begin position="231"/>
        <end position="254"/>
    </location>
</feature>
<sequence length="294" mass="32786">MKEAFIKLHLSILLAGGTGIFGKLISLSEFMLVWYRMLFAAILFLLVLKVSGSLRRVTRHDVVKIGAVGILLALHWVFFYGSIKMSNVSIGVVCLSLMSFFTALFEPLINHKRVSMKEIAFSLIAVGGIALIFHFDVRYRVGVLMGIVSSALASLFTITNKRVSVNYSSGTMLLYEMIGGFVGLTCLFPLYDYAFSVDFVLPGQTDFCYLLCLASVCTVCLYILQIQVLKVISAFTVNLSYNLEPIYSIILAMILFDEGRYLDQSFYMGLFLILFSVVSQSMYAFLRRRGAGPA</sequence>
<protein>
    <submittedName>
        <fullName evidence="3">DMT family transporter</fullName>
    </submittedName>
</protein>
<feature type="domain" description="EamA" evidence="2">
    <location>
        <begin position="10"/>
        <end position="133"/>
    </location>
</feature>
<evidence type="ECO:0000313" key="4">
    <source>
        <dbReference type="Proteomes" id="UP000886740"/>
    </source>
</evidence>